<protein>
    <submittedName>
        <fullName evidence="4 5">Uncharacterized protein LOC101732142</fullName>
    </submittedName>
</protein>
<gene>
    <name evidence="4 5 6 7" type="primary">LOC101732142</name>
</gene>
<sequence>MEPVARRGPLLLLLLLLPLLLLAALAQGDPAGDTAGDTRSRSPTPAPAGKRTRNPYQAPKNRKKTIWSYKPGHRSLAFLVAGEVETITSNPKEIEATEEFRCLDCCGAVEMPAGGRITNERMGQSVITMEELERMEIETNSITDRCLGCCDGYGTPLPGHIGYPGGGITTGVTRGRRGPTGRQPSHPPPQRNSPHPCAQRPCRPALSSESDSSSEESPGARRSRAMRHHRTSGQSQNLCRYLGCRSPLGTYGSSSSEED</sequence>
<feature type="signal peptide" evidence="2">
    <location>
        <begin position="1"/>
        <end position="26"/>
    </location>
</feature>
<accession>A0A8J1JQU0</accession>
<evidence type="ECO:0000313" key="4">
    <source>
        <dbReference type="RefSeq" id="XP_031760252.1"/>
    </source>
</evidence>
<reference evidence="4 5" key="1">
    <citation type="submission" date="2025-04" db="UniProtKB">
        <authorList>
            <consortium name="RefSeq"/>
        </authorList>
    </citation>
    <scope>IDENTIFICATION</scope>
    <source>
        <strain evidence="4 5">Nigerian</strain>
        <tissue evidence="4 5">Liver and blood</tissue>
    </source>
</reference>
<dbReference type="RefSeq" id="XP_031760253.1">
    <property type="nucleotide sequence ID" value="XM_031904393.1"/>
</dbReference>
<dbReference type="Proteomes" id="UP000008143">
    <property type="component" value="Chromosome 6"/>
</dbReference>
<proteinExistence type="predicted"/>
<dbReference type="OMA" id="RTRNPWP"/>
<dbReference type="AGR" id="Xenbase:XB-GENE-29085899"/>
<dbReference type="RefSeq" id="XP_031760252.1">
    <property type="nucleotide sequence ID" value="XM_031904392.1"/>
</dbReference>
<keyword evidence="2" id="KW-0732">Signal</keyword>
<dbReference type="GeneID" id="101732142"/>
<keyword evidence="3" id="KW-1185">Reference proteome</keyword>
<organism evidence="3 6">
    <name type="scientific">Xenopus tropicalis</name>
    <name type="common">Western clawed frog</name>
    <name type="synonym">Silurana tropicalis</name>
    <dbReference type="NCBI Taxonomy" id="8364"/>
    <lineage>
        <taxon>Eukaryota</taxon>
        <taxon>Metazoa</taxon>
        <taxon>Chordata</taxon>
        <taxon>Craniata</taxon>
        <taxon>Vertebrata</taxon>
        <taxon>Euteleostomi</taxon>
        <taxon>Amphibia</taxon>
        <taxon>Batrachia</taxon>
        <taxon>Anura</taxon>
        <taxon>Pipoidea</taxon>
        <taxon>Pipidae</taxon>
        <taxon>Xenopodinae</taxon>
        <taxon>Xenopus</taxon>
        <taxon>Silurana</taxon>
    </lineage>
</organism>
<evidence type="ECO:0000313" key="3">
    <source>
        <dbReference type="Proteomes" id="UP000008143"/>
    </source>
</evidence>
<feature type="compositionally biased region" description="Low complexity" evidence="1">
    <location>
        <begin position="207"/>
        <end position="217"/>
    </location>
</feature>
<feature type="region of interest" description="Disordered" evidence="1">
    <location>
        <begin position="30"/>
        <end position="64"/>
    </location>
</feature>
<feature type="region of interest" description="Disordered" evidence="1">
    <location>
        <begin position="160"/>
        <end position="238"/>
    </location>
</feature>
<dbReference type="OrthoDB" id="9907808at2759"/>
<feature type="compositionally biased region" description="Basic residues" evidence="1">
    <location>
        <begin position="221"/>
        <end position="231"/>
    </location>
</feature>
<evidence type="ECO:0000313" key="6">
    <source>
        <dbReference type="RefSeq" id="XP_031760254.1"/>
    </source>
</evidence>
<evidence type="ECO:0000256" key="1">
    <source>
        <dbReference type="SAM" id="MobiDB-lite"/>
    </source>
</evidence>
<name>A0A8J1JQU0_XENTR</name>
<dbReference type="Xenbase" id="XB-GENE-29085899">
    <property type="gene designation" value="LOC101732142"/>
</dbReference>
<evidence type="ECO:0000256" key="2">
    <source>
        <dbReference type="SAM" id="SignalP"/>
    </source>
</evidence>
<dbReference type="RefSeq" id="XP_031760254.1">
    <property type="nucleotide sequence ID" value="XM_031904394.1"/>
</dbReference>
<dbReference type="KEGG" id="xtr:101732142"/>
<dbReference type="AlphaFoldDB" id="A0A8J1JQU0"/>
<feature type="chain" id="PRO_5044692301" evidence="2">
    <location>
        <begin position="27"/>
        <end position="259"/>
    </location>
</feature>
<evidence type="ECO:0000313" key="7">
    <source>
        <dbReference type="Xenbase" id="XB-GENE-29085899"/>
    </source>
</evidence>
<evidence type="ECO:0000313" key="5">
    <source>
        <dbReference type="RefSeq" id="XP_031760253.1"/>
    </source>
</evidence>